<keyword evidence="4" id="KW-1185">Reference proteome</keyword>
<dbReference type="Proteomes" id="UP000306628">
    <property type="component" value="Unassembled WGS sequence"/>
</dbReference>
<proteinExistence type="predicted"/>
<protein>
    <submittedName>
        <fullName evidence="3">Uncharacterized protein</fullName>
    </submittedName>
</protein>
<feature type="transmembrane region" description="Helical" evidence="2">
    <location>
        <begin position="197"/>
        <end position="221"/>
    </location>
</feature>
<evidence type="ECO:0000256" key="1">
    <source>
        <dbReference type="SAM" id="MobiDB-lite"/>
    </source>
</evidence>
<feature type="region of interest" description="Disordered" evidence="1">
    <location>
        <begin position="307"/>
        <end position="330"/>
    </location>
</feature>
<feature type="transmembrane region" description="Helical" evidence="2">
    <location>
        <begin position="233"/>
        <end position="253"/>
    </location>
</feature>
<dbReference type="RefSeq" id="WP_138695518.1">
    <property type="nucleotide sequence ID" value="NZ_JBHSAZ010000026.1"/>
</dbReference>
<feature type="transmembrane region" description="Helical" evidence="2">
    <location>
        <begin position="51"/>
        <end position="72"/>
    </location>
</feature>
<evidence type="ECO:0000256" key="2">
    <source>
        <dbReference type="SAM" id="Phobius"/>
    </source>
</evidence>
<accession>A0A5S4G0D1</accession>
<feature type="transmembrane region" description="Helical" evidence="2">
    <location>
        <begin position="172"/>
        <end position="191"/>
    </location>
</feature>
<evidence type="ECO:0000313" key="3">
    <source>
        <dbReference type="EMBL" id="TMR26433.1"/>
    </source>
</evidence>
<name>A0A5S4G0D1_9ACTN</name>
<organism evidence="3 4">
    <name type="scientific">Nonomuraea zeae</name>
    <dbReference type="NCBI Taxonomy" id="1642303"/>
    <lineage>
        <taxon>Bacteria</taxon>
        <taxon>Bacillati</taxon>
        <taxon>Actinomycetota</taxon>
        <taxon>Actinomycetes</taxon>
        <taxon>Streptosporangiales</taxon>
        <taxon>Streptosporangiaceae</taxon>
        <taxon>Nonomuraea</taxon>
    </lineage>
</organism>
<keyword evidence="2" id="KW-0472">Membrane</keyword>
<keyword evidence="2" id="KW-1133">Transmembrane helix</keyword>
<feature type="compositionally biased region" description="Basic and acidic residues" evidence="1">
    <location>
        <begin position="315"/>
        <end position="330"/>
    </location>
</feature>
<dbReference type="OrthoDB" id="4964568at2"/>
<comment type="caution">
    <text evidence="3">The sequence shown here is derived from an EMBL/GenBank/DDBJ whole genome shotgun (WGS) entry which is preliminary data.</text>
</comment>
<evidence type="ECO:0000313" key="4">
    <source>
        <dbReference type="Proteomes" id="UP000306628"/>
    </source>
</evidence>
<reference evidence="3 4" key="1">
    <citation type="submission" date="2019-05" db="EMBL/GenBank/DDBJ databases">
        <title>Draft genome sequence of Nonomuraea zeae DSM 100528.</title>
        <authorList>
            <person name="Saricaoglu S."/>
            <person name="Isik K."/>
        </authorList>
    </citation>
    <scope>NUCLEOTIDE SEQUENCE [LARGE SCALE GENOMIC DNA]</scope>
    <source>
        <strain evidence="3 4">DSM 100528</strain>
    </source>
</reference>
<gene>
    <name evidence="3" type="ORF">ETD85_42555</name>
</gene>
<dbReference type="AlphaFoldDB" id="A0A5S4G0D1"/>
<feature type="transmembrane region" description="Helical" evidence="2">
    <location>
        <begin position="122"/>
        <end position="145"/>
    </location>
</feature>
<feature type="transmembrane region" description="Helical" evidence="2">
    <location>
        <begin position="273"/>
        <end position="291"/>
    </location>
</feature>
<keyword evidence="2" id="KW-0812">Transmembrane</keyword>
<feature type="transmembrane region" description="Helical" evidence="2">
    <location>
        <begin position="79"/>
        <end position="102"/>
    </location>
</feature>
<feature type="transmembrane region" description="Helical" evidence="2">
    <location>
        <begin position="12"/>
        <end position="31"/>
    </location>
</feature>
<sequence>MTEQRAGTGRVTAVIIAVAAMLPYLTLKILWLTGSSIGVADPELMSDPAMVGLNAMTFGMDAVGLVLAPAFATRWGLRLPAWLVLLPLWVGTGLLSVVVATAPVAVAAGGAAVFSGGPIAPWVYLMVYGGFVGQGCGLIAAFALYSRERWPAVFTTRLDLPFTSATRPLQEVVAWGALLVAGAAGAVRLSWTVSEPFAAALQDGFKGLLAIAGAVALLALVRRRAGGPFWRPLVLAWLGSGTLFGWGLYAMIVRSAGGPLGAGAGGVTDFVELFGLLAGLVMGMCGAFLLVERSRAVPDVSGVGDVQPLQDALEGEDRERDRQTADHGHR</sequence>
<dbReference type="EMBL" id="VCKX01000198">
    <property type="protein sequence ID" value="TMR26433.1"/>
    <property type="molecule type" value="Genomic_DNA"/>
</dbReference>